<accession>A0A4Q7MVM3</accession>
<feature type="compositionally biased region" description="Basic and acidic residues" evidence="1">
    <location>
        <begin position="1"/>
        <end position="11"/>
    </location>
</feature>
<feature type="region of interest" description="Disordered" evidence="1">
    <location>
        <begin position="1"/>
        <end position="68"/>
    </location>
</feature>
<dbReference type="AlphaFoldDB" id="A0A4Q7MVM3"/>
<evidence type="ECO:0000313" key="3">
    <source>
        <dbReference type="Proteomes" id="UP000293874"/>
    </source>
</evidence>
<comment type="caution">
    <text evidence="2">The sequence shown here is derived from an EMBL/GenBank/DDBJ whole genome shotgun (WGS) entry which is preliminary data.</text>
</comment>
<dbReference type="RefSeq" id="WP_130541687.1">
    <property type="nucleotide sequence ID" value="NZ_CP042431.1"/>
</dbReference>
<feature type="compositionally biased region" description="Basic and acidic residues" evidence="1">
    <location>
        <begin position="31"/>
        <end position="42"/>
    </location>
</feature>
<dbReference type="Proteomes" id="UP000293874">
    <property type="component" value="Unassembled WGS sequence"/>
</dbReference>
<organism evidence="2 3">
    <name type="scientific">Pseudobacter ginsenosidimutans</name>
    <dbReference type="NCBI Taxonomy" id="661488"/>
    <lineage>
        <taxon>Bacteria</taxon>
        <taxon>Pseudomonadati</taxon>
        <taxon>Bacteroidota</taxon>
        <taxon>Chitinophagia</taxon>
        <taxon>Chitinophagales</taxon>
        <taxon>Chitinophagaceae</taxon>
        <taxon>Pseudobacter</taxon>
    </lineage>
</organism>
<dbReference type="EMBL" id="SGXA01000002">
    <property type="protein sequence ID" value="RZS71153.1"/>
    <property type="molecule type" value="Genomic_DNA"/>
</dbReference>
<name>A0A4Q7MVM3_9BACT</name>
<gene>
    <name evidence="2" type="ORF">EV199_3054</name>
</gene>
<sequence>MNNGPDKKKEAPGQPNQKGKIELPGATSQPPKKEKDKKKDDDAGPIGRQDYGNPKNQSGKNTPPESED</sequence>
<feature type="compositionally biased region" description="Polar residues" evidence="1">
    <location>
        <begin position="54"/>
        <end position="68"/>
    </location>
</feature>
<reference evidence="2 3" key="1">
    <citation type="submission" date="2019-02" db="EMBL/GenBank/DDBJ databases">
        <title>Genomic Encyclopedia of Type Strains, Phase IV (KMG-IV): sequencing the most valuable type-strain genomes for metagenomic binning, comparative biology and taxonomic classification.</title>
        <authorList>
            <person name="Goeker M."/>
        </authorList>
    </citation>
    <scope>NUCLEOTIDE SEQUENCE [LARGE SCALE GENOMIC DNA]</scope>
    <source>
        <strain evidence="2 3">DSM 18116</strain>
    </source>
</reference>
<proteinExistence type="predicted"/>
<protein>
    <submittedName>
        <fullName evidence="2">Uncharacterized protein</fullName>
    </submittedName>
</protein>
<keyword evidence="3" id="KW-1185">Reference proteome</keyword>
<evidence type="ECO:0000313" key="2">
    <source>
        <dbReference type="EMBL" id="RZS71153.1"/>
    </source>
</evidence>
<evidence type="ECO:0000256" key="1">
    <source>
        <dbReference type="SAM" id="MobiDB-lite"/>
    </source>
</evidence>